<feature type="chain" id="PRO_5040687480" evidence="1">
    <location>
        <begin position="26"/>
        <end position="166"/>
    </location>
</feature>
<dbReference type="RefSeq" id="WP_000550888.1">
    <property type="nucleotide sequence ID" value="NZ_CAXNZP010000051.1"/>
</dbReference>
<dbReference type="EMBL" id="VYTF01000031">
    <property type="protein sequence ID" value="MQZ28902.1"/>
    <property type="molecule type" value="Genomic_DNA"/>
</dbReference>
<dbReference type="EMBL" id="WIOC01000061">
    <property type="protein sequence ID" value="MQR51720.1"/>
    <property type="molecule type" value="Genomic_DNA"/>
</dbReference>
<dbReference type="CDD" id="cd13400">
    <property type="entry name" value="LT_IagB-like"/>
    <property type="match status" value="1"/>
</dbReference>
<evidence type="ECO:0000313" key="3">
    <source>
        <dbReference type="EMBL" id="MQR51720.1"/>
    </source>
</evidence>
<keyword evidence="1" id="KW-0732">Signal</keyword>
<protein>
    <submittedName>
        <fullName evidence="4">Lytic transglycosylase domain-containing protein</fullName>
    </submittedName>
    <submittedName>
        <fullName evidence="3">Transglycosylase SLT domain-containing protein</fullName>
    </submittedName>
</protein>
<dbReference type="Gene3D" id="1.10.530.10">
    <property type="match status" value="1"/>
</dbReference>
<sequence length="166" mass="18945">MHLYVVKSTIKCLLFLCFFSVKVWASENCYIQAGARYNVDPTLIYSIAGVESDHDNLAINKANSNGTADYGLMQINSIWLPHLKKHFGASVNDLFDSCYNIHVGTWILSNAFAKWGYNWKSVGAYNVGFGQSIKKDRLRSKYANKIYTRYKKYCALYGCTGNLRMY</sequence>
<comment type="caution">
    <text evidence="4">The sequence shown here is derived from an EMBL/GenBank/DDBJ whole genome shotgun (WGS) entry which is preliminary data.</text>
</comment>
<organism evidence="4">
    <name type="scientific">Acinetobacter baumannii</name>
    <dbReference type="NCBI Taxonomy" id="470"/>
    <lineage>
        <taxon>Bacteria</taxon>
        <taxon>Pseudomonadati</taxon>
        <taxon>Pseudomonadota</taxon>
        <taxon>Gammaproteobacteria</taxon>
        <taxon>Moraxellales</taxon>
        <taxon>Moraxellaceae</taxon>
        <taxon>Acinetobacter</taxon>
        <taxon>Acinetobacter calcoaceticus/baumannii complex</taxon>
    </lineage>
</organism>
<dbReference type="InterPro" id="IPR023346">
    <property type="entry name" value="Lysozyme-like_dom_sf"/>
</dbReference>
<dbReference type="InterPro" id="IPR008258">
    <property type="entry name" value="Transglycosylase_SLT_dom_1"/>
</dbReference>
<feature type="signal peptide" evidence="1">
    <location>
        <begin position="1"/>
        <end position="25"/>
    </location>
</feature>
<name>A0A646LUA2_ACIBA</name>
<dbReference type="Pfam" id="PF01464">
    <property type="entry name" value="SLT"/>
    <property type="match status" value="1"/>
</dbReference>
<reference evidence="4" key="1">
    <citation type="submission" date="2019-09" db="EMBL/GenBank/DDBJ databases">
        <title>Distinct mechanisms of dissemination of NDM-1 metallo-beta-betalactamase in Acinetobacter species spp. in Argentina.</title>
        <authorList>
            <person name="Maria R.S."/>
            <person name="Adams M.D."/>
        </authorList>
    </citation>
    <scope>NUCLEOTIDE SEQUENCE</scope>
    <source>
        <strain evidence="4">AMA3</strain>
    </source>
</reference>
<dbReference type="Proteomes" id="UP000461234">
    <property type="component" value="Unassembled WGS sequence"/>
</dbReference>
<evidence type="ECO:0000256" key="1">
    <source>
        <dbReference type="SAM" id="SignalP"/>
    </source>
</evidence>
<gene>
    <name evidence="3" type="ORF">F2P40_20835</name>
    <name evidence="4" type="ORF">F4T87_18090</name>
</gene>
<evidence type="ECO:0000313" key="5">
    <source>
        <dbReference type="Proteomes" id="UP000461234"/>
    </source>
</evidence>
<evidence type="ECO:0000259" key="2">
    <source>
        <dbReference type="Pfam" id="PF01464"/>
    </source>
</evidence>
<feature type="domain" description="Transglycosylase SLT" evidence="2">
    <location>
        <begin position="29"/>
        <end position="145"/>
    </location>
</feature>
<dbReference type="AlphaFoldDB" id="A0A646LUA2"/>
<accession>A0A646LUA2</accession>
<reference evidence="3 5" key="2">
    <citation type="submission" date="2019-10" db="EMBL/GenBank/DDBJ databases">
        <title>Genetic environment of the oxa23 gene and comparative analysis of carbapenem resistant Acinetobacter baumannii isolates belonging to global clone 1, lineage 2 recovered in a burns hospital outbreak in 2012-2013.</title>
        <authorList>
            <person name="Douraghi M."/>
            <person name="Aris P."/>
            <person name="Kenyon J."/>
            <person name="Hamidian M."/>
        </authorList>
    </citation>
    <scope>NUCLEOTIDE SEQUENCE [LARGE SCALE GENOMIC DNA]</scope>
    <source>
        <strain evidence="3 5">ABS103</strain>
    </source>
</reference>
<proteinExistence type="predicted"/>
<dbReference type="SUPFAM" id="SSF53955">
    <property type="entry name" value="Lysozyme-like"/>
    <property type="match status" value="1"/>
</dbReference>
<evidence type="ECO:0000313" key="4">
    <source>
        <dbReference type="EMBL" id="MQZ28902.1"/>
    </source>
</evidence>